<feature type="compositionally biased region" description="Low complexity" evidence="1">
    <location>
        <begin position="11"/>
        <end position="22"/>
    </location>
</feature>
<dbReference type="AlphaFoldDB" id="A0A1I4EF57"/>
<feature type="region of interest" description="Disordered" evidence="1">
    <location>
        <begin position="1"/>
        <end position="25"/>
    </location>
</feature>
<protein>
    <submittedName>
        <fullName evidence="3">Transposase domain</fullName>
    </submittedName>
</protein>
<dbReference type="Pfam" id="PF05598">
    <property type="entry name" value="DUF772"/>
    <property type="match status" value="1"/>
</dbReference>
<evidence type="ECO:0000313" key="3">
    <source>
        <dbReference type="EMBL" id="SFL03630.1"/>
    </source>
</evidence>
<dbReference type="EMBL" id="FOSX01000049">
    <property type="protein sequence ID" value="SFL03630.1"/>
    <property type="molecule type" value="Genomic_DNA"/>
</dbReference>
<evidence type="ECO:0000256" key="1">
    <source>
        <dbReference type="SAM" id="MobiDB-lite"/>
    </source>
</evidence>
<dbReference type="InterPro" id="IPR008490">
    <property type="entry name" value="Transposase_InsH_N"/>
</dbReference>
<evidence type="ECO:0000259" key="2">
    <source>
        <dbReference type="Pfam" id="PF05598"/>
    </source>
</evidence>
<accession>A0A1I4EF57</accession>
<proteinExistence type="predicted"/>
<evidence type="ECO:0000313" key="4">
    <source>
        <dbReference type="Proteomes" id="UP000199579"/>
    </source>
</evidence>
<feature type="domain" description="Transposase InsH N-terminal" evidence="2">
    <location>
        <begin position="46"/>
        <end position="78"/>
    </location>
</feature>
<name>A0A1I4EF57_9GAMM</name>
<dbReference type="Proteomes" id="UP000199579">
    <property type="component" value="Unassembled WGS sequence"/>
</dbReference>
<gene>
    <name evidence="3" type="ORF">SAMN04244574_02861</name>
</gene>
<organism evidence="3 4">
    <name type="scientific">Azotobacter beijerinckii</name>
    <dbReference type="NCBI Taxonomy" id="170623"/>
    <lineage>
        <taxon>Bacteria</taxon>
        <taxon>Pseudomonadati</taxon>
        <taxon>Pseudomonadota</taxon>
        <taxon>Gammaproteobacteria</taxon>
        <taxon>Pseudomonadales</taxon>
        <taxon>Pseudomonadaceae</taxon>
        <taxon>Azotobacter</taxon>
    </lineage>
</organism>
<reference evidence="3 4" key="1">
    <citation type="submission" date="2016-10" db="EMBL/GenBank/DDBJ databases">
        <authorList>
            <person name="de Groot N.N."/>
        </authorList>
    </citation>
    <scope>NUCLEOTIDE SEQUENCE [LARGE SCALE GENOMIC DNA]</scope>
    <source>
        <strain evidence="3 4">DSM 381</strain>
    </source>
</reference>
<sequence>MKQRSFANAESLASASRAAGDASRSRWMVDTDRADRVSLLQGLRLAPAYPLAPMLRVHLIQSWLGYSDQAMEEVLYEVTILRTS</sequence>